<dbReference type="RefSeq" id="XP_028490697.1">
    <property type="nucleotide sequence ID" value="XM_028637529.1"/>
</dbReference>
<keyword evidence="4" id="KW-0862">Zinc</keyword>
<comment type="caution">
    <text evidence="9">The sequence shown here is derived from an EMBL/GenBank/DDBJ whole genome shotgun (WGS) entry which is preliminary data.</text>
</comment>
<feature type="domain" description="C2H2-type" evidence="7">
    <location>
        <begin position="229"/>
        <end position="258"/>
    </location>
</feature>
<organism evidence="9 10">
    <name type="scientific">Verticillium nonalfalfae</name>
    <dbReference type="NCBI Taxonomy" id="1051616"/>
    <lineage>
        <taxon>Eukaryota</taxon>
        <taxon>Fungi</taxon>
        <taxon>Dikarya</taxon>
        <taxon>Ascomycota</taxon>
        <taxon>Pezizomycotina</taxon>
        <taxon>Sordariomycetes</taxon>
        <taxon>Hypocreomycetidae</taxon>
        <taxon>Glomerellales</taxon>
        <taxon>Plectosphaerellaceae</taxon>
        <taxon>Verticillium</taxon>
    </lineage>
</organism>
<evidence type="ECO:0000256" key="2">
    <source>
        <dbReference type="ARBA" id="ARBA00022737"/>
    </source>
</evidence>
<keyword evidence="2" id="KW-0677">Repeat</keyword>
<dbReference type="SMART" id="SM00355">
    <property type="entry name" value="ZnF_C2H2"/>
    <property type="match status" value="2"/>
</dbReference>
<feature type="region of interest" description="Disordered" evidence="6">
    <location>
        <begin position="1"/>
        <end position="20"/>
    </location>
</feature>
<evidence type="ECO:0000256" key="6">
    <source>
        <dbReference type="SAM" id="MobiDB-lite"/>
    </source>
</evidence>
<protein>
    <recommendedName>
        <fullName evidence="7">C2H2-type domain-containing protein</fullName>
    </recommendedName>
</protein>
<dbReference type="GeneID" id="39607026"/>
<feature type="compositionally biased region" description="Low complexity" evidence="6">
    <location>
        <begin position="10"/>
        <end position="19"/>
    </location>
</feature>
<dbReference type="PROSITE" id="PS00028">
    <property type="entry name" value="ZINC_FINGER_C2H2_1"/>
    <property type="match status" value="2"/>
</dbReference>
<dbReference type="PANTHER" id="PTHR23235">
    <property type="entry name" value="KRUEPPEL-LIKE TRANSCRIPTION FACTOR"/>
    <property type="match status" value="1"/>
</dbReference>
<evidence type="ECO:0000313" key="9">
    <source>
        <dbReference type="EMBL" id="RNJ56954.1"/>
    </source>
</evidence>
<keyword evidence="1" id="KW-0479">Metal-binding</keyword>
<dbReference type="InterPro" id="IPR036236">
    <property type="entry name" value="Znf_C2H2_sf"/>
</dbReference>
<evidence type="ECO:0000256" key="5">
    <source>
        <dbReference type="PROSITE-ProRule" id="PRU00042"/>
    </source>
</evidence>
<name>A0A3M9Y9B1_9PEZI</name>
<dbReference type="SUPFAM" id="SSF57667">
    <property type="entry name" value="beta-beta-alpha zinc fingers"/>
    <property type="match status" value="2"/>
</dbReference>
<dbReference type="EMBL" id="RBVV01000193">
    <property type="protein sequence ID" value="RNJ52539.1"/>
    <property type="molecule type" value="Genomic_DNA"/>
</dbReference>
<dbReference type="AlphaFoldDB" id="A0A3M9Y9B1"/>
<gene>
    <name evidence="8" type="ORF">D7B24_003337</name>
    <name evidence="9" type="ORF">D7B24_006600</name>
</gene>
<dbReference type="InterPro" id="IPR013087">
    <property type="entry name" value="Znf_C2H2_type"/>
</dbReference>
<dbReference type="PROSITE" id="PS50157">
    <property type="entry name" value="ZINC_FINGER_C2H2_2"/>
    <property type="match status" value="2"/>
</dbReference>
<evidence type="ECO:0000256" key="3">
    <source>
        <dbReference type="ARBA" id="ARBA00022771"/>
    </source>
</evidence>
<evidence type="ECO:0000256" key="1">
    <source>
        <dbReference type="ARBA" id="ARBA00022723"/>
    </source>
</evidence>
<dbReference type="STRING" id="1051616.A0A3M9Y9B1"/>
<dbReference type="GO" id="GO:0000978">
    <property type="term" value="F:RNA polymerase II cis-regulatory region sequence-specific DNA binding"/>
    <property type="evidence" value="ECO:0007669"/>
    <property type="project" value="UniProtKB-ARBA"/>
</dbReference>
<dbReference type="Pfam" id="PF00096">
    <property type="entry name" value="zf-C2H2"/>
    <property type="match status" value="2"/>
</dbReference>
<dbReference type="FunFam" id="3.30.160.60:FF:000072">
    <property type="entry name" value="zinc finger protein 143 isoform X1"/>
    <property type="match status" value="1"/>
</dbReference>
<feature type="domain" description="C2H2-type" evidence="7">
    <location>
        <begin position="267"/>
        <end position="292"/>
    </location>
</feature>
<keyword evidence="3 5" id="KW-0863">Zinc-finger</keyword>
<evidence type="ECO:0000256" key="4">
    <source>
        <dbReference type="ARBA" id="ARBA00022833"/>
    </source>
</evidence>
<dbReference type="GO" id="GO:0000981">
    <property type="term" value="F:DNA-binding transcription factor activity, RNA polymerase II-specific"/>
    <property type="evidence" value="ECO:0007669"/>
    <property type="project" value="TreeGrafter"/>
</dbReference>
<dbReference type="Proteomes" id="UP000267145">
    <property type="component" value="Unassembled WGS sequence"/>
</dbReference>
<feature type="compositionally biased region" description="Polar residues" evidence="6">
    <location>
        <begin position="192"/>
        <end position="221"/>
    </location>
</feature>
<sequence>MTLLPDDHWLQQQQQPQHDSGYLMMEPSVFPQYVRQRTQYATSTSQYDPRTIVTSGAIVAPHIAPDYVTGPTYGISPVSNIKSHFPVQAHNTYGQYDQPAGCLAMTYSRMSPQKEHAGLCILHQIPQQPIQGHRRQQQSLSAAGITPKTSDPMKTKEITYNKPVMADDIVFTTPVDVMMKALQKRKDKRHIANSNSSEAGTCSVKTGLSSPHPSATESSQEVTDKAKKYSCPFDGCAKSFQQSTHLETHKRAHTGDKPYTHNKTKPFACKLDNCNKLFTTRGNLKNHQNKYHGDTIGRLVDWIVSLTDVDALSPEDSDLLWYFSNIYKNSNKGIKGRGRDRRVSKVRMRKTKLFSSGMGLSRSRMLDSTFSHLE</sequence>
<accession>A0A3M9Y9B1</accession>
<dbReference type="GO" id="GO:0008270">
    <property type="term" value="F:zinc ion binding"/>
    <property type="evidence" value="ECO:0007669"/>
    <property type="project" value="UniProtKB-KW"/>
</dbReference>
<evidence type="ECO:0000313" key="10">
    <source>
        <dbReference type="Proteomes" id="UP000267145"/>
    </source>
</evidence>
<evidence type="ECO:0000313" key="8">
    <source>
        <dbReference type="EMBL" id="RNJ52539.1"/>
    </source>
</evidence>
<reference evidence="9 10" key="1">
    <citation type="submission" date="2018-10" db="EMBL/GenBank/DDBJ databases">
        <title>Genome sequence of Verticillium nonalfalfae VnAa140.</title>
        <authorList>
            <person name="Stajich J.E."/>
            <person name="Kasson M.T."/>
        </authorList>
    </citation>
    <scope>NUCLEOTIDE SEQUENCE [LARGE SCALE GENOMIC DNA]</scope>
    <source>
        <strain evidence="9 10">VnAa140</strain>
    </source>
</reference>
<dbReference type="PANTHER" id="PTHR23235:SF120">
    <property type="entry name" value="KRUPPEL-LIKE FACTOR 15"/>
    <property type="match status" value="1"/>
</dbReference>
<feature type="region of interest" description="Disordered" evidence="6">
    <location>
        <begin position="186"/>
        <end position="221"/>
    </location>
</feature>
<evidence type="ECO:0000259" key="7">
    <source>
        <dbReference type="PROSITE" id="PS50157"/>
    </source>
</evidence>
<dbReference type="Gene3D" id="3.30.160.60">
    <property type="entry name" value="Classic Zinc Finger"/>
    <property type="match status" value="2"/>
</dbReference>
<dbReference type="EMBL" id="RBVV01000048">
    <property type="protein sequence ID" value="RNJ56954.1"/>
    <property type="molecule type" value="Genomic_DNA"/>
</dbReference>
<proteinExistence type="predicted"/>
<keyword evidence="10" id="KW-1185">Reference proteome</keyword>